<dbReference type="InterPro" id="IPR005517">
    <property type="entry name" value="Transl_elong_EFG/EF2_IV"/>
</dbReference>
<dbReference type="SUPFAM" id="SSF54211">
    <property type="entry name" value="Ribosomal protein S5 domain 2-like"/>
    <property type="match status" value="1"/>
</dbReference>
<dbReference type="InterPro" id="IPR044121">
    <property type="entry name" value="Snu114_GTP-bd"/>
</dbReference>
<evidence type="ECO:0000313" key="10">
    <source>
        <dbReference type="EMBL" id="VIO91369.1"/>
    </source>
</evidence>
<dbReference type="EMBL" id="CAAKNF010000192">
    <property type="protein sequence ID" value="VIO91369.1"/>
    <property type="molecule type" value="Genomic_DNA"/>
</dbReference>
<dbReference type="OrthoDB" id="364892at2759"/>
<dbReference type="WormBase" id="Bm13732">
    <property type="protein sequence ID" value="BM28103"/>
    <property type="gene ID" value="WBGene00233993"/>
    <property type="gene designation" value="Bma-eftu-2"/>
</dbReference>
<dbReference type="CDD" id="cd04098">
    <property type="entry name" value="eEF2_C_snRNP"/>
    <property type="match status" value="1"/>
</dbReference>
<dbReference type="SMART" id="SM00838">
    <property type="entry name" value="EFG_C"/>
    <property type="match status" value="1"/>
</dbReference>
<dbReference type="EMBL" id="LN857006">
    <property type="protein sequence ID" value="CRZ25390.1"/>
    <property type="molecule type" value="Genomic_DNA"/>
</dbReference>
<dbReference type="GO" id="GO:0005829">
    <property type="term" value="C:cytosol"/>
    <property type="evidence" value="ECO:0007669"/>
    <property type="project" value="TreeGrafter"/>
</dbReference>
<dbReference type="Pfam" id="PF03144">
    <property type="entry name" value="GTP_EFTU_D2"/>
    <property type="match status" value="1"/>
</dbReference>
<dbReference type="RefSeq" id="XP_042932891.1">
    <property type="nucleotide sequence ID" value="XM_043076957.1"/>
</dbReference>
<dbReference type="CDD" id="cd16264">
    <property type="entry name" value="snRNP_III"/>
    <property type="match status" value="1"/>
</dbReference>
<accession>A0A4E9F509</accession>
<dbReference type="SUPFAM" id="SSF50447">
    <property type="entry name" value="Translation proteins"/>
    <property type="match status" value="1"/>
</dbReference>
<proteinExistence type="predicted"/>
<keyword evidence="4" id="KW-0342">GTP-binding</keyword>
<dbReference type="InterPro" id="IPR014721">
    <property type="entry name" value="Ribsml_uS5_D2-typ_fold_subgr"/>
</dbReference>
<dbReference type="InterPro" id="IPR020568">
    <property type="entry name" value="Ribosomal_Su5_D2-typ_SF"/>
</dbReference>
<evidence type="ECO:0000256" key="6">
    <source>
        <dbReference type="ARBA" id="ARBA00023242"/>
    </source>
</evidence>
<evidence type="ECO:0000313" key="12">
    <source>
        <dbReference type="WBParaSite" id="Bm13732.1"/>
    </source>
</evidence>
<dbReference type="InterPro" id="IPR005225">
    <property type="entry name" value="Small_GTP-bd"/>
</dbReference>
<evidence type="ECO:0000313" key="16">
    <source>
        <dbReference type="WormBase" id="Bm13732"/>
    </source>
</evidence>
<dbReference type="FunCoup" id="A0A1U7F448">
    <property type="interactions" value="2350"/>
</dbReference>
<reference evidence="9" key="2">
    <citation type="submission" date="2012-12" db="EMBL/GenBank/DDBJ databases">
        <authorList>
            <consortium name="WormBase Consortium"/>
            <person name="Ghedin E."/>
            <person name="Paulini M."/>
        </authorList>
    </citation>
    <scope>NUCLEOTIDE SEQUENCE</scope>
    <source>
        <strain evidence="9">FR3</strain>
    </source>
</reference>
<evidence type="ECO:0000256" key="7">
    <source>
        <dbReference type="SAM" id="MobiDB-lite"/>
    </source>
</evidence>
<accession>A0A1U7F448</accession>
<dbReference type="Gene3D" id="3.90.1430.10">
    <property type="entry name" value="Yeast translation eEF2 (G' domain)"/>
    <property type="match status" value="1"/>
</dbReference>
<dbReference type="GeneID" id="6103764"/>
<dbReference type="SUPFAM" id="SSF52540">
    <property type="entry name" value="P-loop containing nucleoside triphosphate hydrolases"/>
    <property type="match status" value="1"/>
</dbReference>
<dbReference type="GO" id="GO:0005525">
    <property type="term" value="F:GTP binding"/>
    <property type="evidence" value="ECO:0007669"/>
    <property type="project" value="UniProtKB-KW"/>
</dbReference>
<dbReference type="Gene3D" id="3.30.230.10">
    <property type="match status" value="1"/>
</dbReference>
<dbReference type="GO" id="GO:0071007">
    <property type="term" value="C:U2-type catalytic step 2 spliceosome"/>
    <property type="evidence" value="ECO:0007669"/>
    <property type="project" value="TreeGrafter"/>
</dbReference>
<dbReference type="InterPro" id="IPR035655">
    <property type="entry name" value="U5-116kDa_C"/>
</dbReference>
<dbReference type="FunFam" id="3.30.230.10:FF:000009">
    <property type="entry name" value="116 kDa U5 small nuclear ribonucleoprotein component"/>
    <property type="match status" value="1"/>
</dbReference>
<dbReference type="Gene3D" id="3.40.50.300">
    <property type="entry name" value="P-loop containing nucleotide triphosphate hydrolases"/>
    <property type="match status" value="1"/>
</dbReference>
<dbReference type="Pfam" id="PF00679">
    <property type="entry name" value="EFG_C"/>
    <property type="match status" value="1"/>
</dbReference>
<dbReference type="PROSITE" id="PS51722">
    <property type="entry name" value="G_TR_2"/>
    <property type="match status" value="1"/>
</dbReference>
<evidence type="ECO:0000313" key="11">
    <source>
        <dbReference type="Proteomes" id="UP000006672"/>
    </source>
</evidence>
<evidence type="ECO:0000313" key="14">
    <source>
        <dbReference type="WBParaSite" id="Bm13732.3"/>
    </source>
</evidence>
<dbReference type="STRING" id="6279.A0A1U7F448"/>
<evidence type="ECO:0000313" key="15">
    <source>
        <dbReference type="WBParaSite" id="Bm13732.4"/>
    </source>
</evidence>
<comment type="subcellular location">
    <subcellularLocation>
        <location evidence="1">Nucleus</location>
    </subcellularLocation>
</comment>
<dbReference type="FunFam" id="2.40.30.10:FF:000029">
    <property type="entry name" value="116 kDa U5 small nuclear ribonucleoprotein component"/>
    <property type="match status" value="1"/>
</dbReference>
<dbReference type="CDD" id="cd04090">
    <property type="entry name" value="EF2_II_snRNP"/>
    <property type="match status" value="1"/>
</dbReference>
<dbReference type="AlphaFoldDB" id="A0A1U7F448"/>
<dbReference type="Pfam" id="PF00009">
    <property type="entry name" value="GTP_EFTU"/>
    <property type="match status" value="1"/>
</dbReference>
<keyword evidence="5" id="KW-0508">mRNA splicing</keyword>
<dbReference type="Gene3D" id="3.30.70.240">
    <property type="match status" value="1"/>
</dbReference>
<evidence type="ECO:0000256" key="4">
    <source>
        <dbReference type="ARBA" id="ARBA00023134"/>
    </source>
</evidence>
<dbReference type="WBParaSite" id="Bm13732.3">
    <property type="protein sequence ID" value="Bm13732.3"/>
    <property type="gene ID" value="WBGene00233993"/>
</dbReference>
<dbReference type="NCBIfam" id="TIGR00231">
    <property type="entry name" value="small_GTP"/>
    <property type="match status" value="1"/>
</dbReference>
<dbReference type="GO" id="GO:0046540">
    <property type="term" value="C:U4/U6 x U5 tri-snRNP complex"/>
    <property type="evidence" value="ECO:0007669"/>
    <property type="project" value="TreeGrafter"/>
</dbReference>
<dbReference type="Pfam" id="PF03764">
    <property type="entry name" value="EFG_IV"/>
    <property type="match status" value="1"/>
</dbReference>
<keyword evidence="11" id="KW-1185">Reference proteome</keyword>
<dbReference type="PANTHER" id="PTHR42908:SF6">
    <property type="entry name" value="116 KDA U5 SMALL NUCLEAR RIBONUCLEOPROTEIN COMPONENT"/>
    <property type="match status" value="1"/>
</dbReference>
<dbReference type="GO" id="GO:0030623">
    <property type="term" value="F:U5 snRNA binding"/>
    <property type="evidence" value="ECO:0007669"/>
    <property type="project" value="TreeGrafter"/>
</dbReference>
<evidence type="ECO:0000256" key="5">
    <source>
        <dbReference type="ARBA" id="ARBA00023187"/>
    </source>
</evidence>
<dbReference type="GO" id="GO:0000398">
    <property type="term" value="P:mRNA splicing, via spliceosome"/>
    <property type="evidence" value="ECO:0007669"/>
    <property type="project" value="TreeGrafter"/>
</dbReference>
<feature type="compositionally biased region" description="Acidic residues" evidence="7">
    <location>
        <begin position="17"/>
        <end position="27"/>
    </location>
</feature>
<dbReference type="InterPro" id="IPR004161">
    <property type="entry name" value="EFTu-like_2"/>
</dbReference>
<dbReference type="CDD" id="cd04167">
    <property type="entry name" value="Snu114p"/>
    <property type="match status" value="1"/>
</dbReference>
<reference evidence="13 14" key="4">
    <citation type="submission" date="2022-04" db="UniProtKB">
        <authorList>
            <consortium name="WormBaseParasite"/>
        </authorList>
    </citation>
    <scope>IDENTIFICATION</scope>
</reference>
<evidence type="ECO:0000256" key="1">
    <source>
        <dbReference type="ARBA" id="ARBA00004123"/>
    </source>
</evidence>
<dbReference type="Proteomes" id="UP000006672">
    <property type="component" value="Unassembled WGS sequence"/>
</dbReference>
<evidence type="ECO:0000313" key="13">
    <source>
        <dbReference type="WBParaSite" id="Bm13732.2"/>
    </source>
</evidence>
<gene>
    <name evidence="16" type="primary">bma-eftu-2</name>
    <name evidence="13 14 15" type="synonym">Bm1_44395</name>
    <name evidence="9 12" type="synonym">Bma-eftu-2</name>
    <name evidence="16" type="ORF">Bm13732</name>
    <name evidence="10" type="ORF">BM_BM13732</name>
    <name evidence="9" type="ORF">BM_Bm13732</name>
</gene>
<evidence type="ECO:0000256" key="2">
    <source>
        <dbReference type="ARBA" id="ARBA00022664"/>
    </source>
</evidence>
<dbReference type="WBParaSite" id="Bm13732.4">
    <property type="protein sequence ID" value="Bm13732.4"/>
    <property type="gene ID" value="WBGene00233993"/>
</dbReference>
<feature type="domain" description="Tr-type G" evidence="8">
    <location>
        <begin position="131"/>
        <end position="414"/>
    </location>
</feature>
<dbReference type="Pfam" id="PF16004">
    <property type="entry name" value="EFTUD2"/>
    <property type="match status" value="1"/>
</dbReference>
<evidence type="ECO:0000259" key="8">
    <source>
        <dbReference type="PROSITE" id="PS51722"/>
    </source>
</evidence>
<reference evidence="9 11" key="1">
    <citation type="journal article" date="2007" name="Science">
        <title>Draft genome of the filarial nematode parasite Brugia malayi.</title>
        <authorList>
            <person name="Ghedin E."/>
            <person name="Wang S."/>
            <person name="Spiro D."/>
            <person name="Caler E."/>
            <person name="Zhao Q."/>
            <person name="Crabtree J."/>
            <person name="Allen J.E."/>
            <person name="Delcher A.L."/>
            <person name="Guiliano D.B."/>
            <person name="Miranda-Saavedra D."/>
            <person name="Angiuoli S.V."/>
            <person name="Creasy T."/>
            <person name="Amedeo P."/>
            <person name="Haas B."/>
            <person name="El-Sayed N.M."/>
            <person name="Wortman J.R."/>
            <person name="Feldblyum T."/>
            <person name="Tallon L."/>
            <person name="Schatz M."/>
            <person name="Shumway M."/>
            <person name="Koo H."/>
            <person name="Salzberg S.L."/>
            <person name="Schobel S."/>
            <person name="Pertea M."/>
            <person name="Pop M."/>
            <person name="White O."/>
            <person name="Barton G.J."/>
            <person name="Carlow C.K."/>
            <person name="Crawford M.J."/>
            <person name="Daub J."/>
            <person name="Dimmic M.W."/>
            <person name="Estes C.F."/>
            <person name="Foster J.M."/>
            <person name="Ganatra M."/>
            <person name="Gregory W.F."/>
            <person name="Johnson N.M."/>
            <person name="Jin J."/>
            <person name="Komuniecki R."/>
            <person name="Korf I."/>
            <person name="Kumar S."/>
            <person name="Laney S."/>
            <person name="Li B.W."/>
            <person name="Li W."/>
            <person name="Lindblom T.H."/>
            <person name="Lustigman S."/>
            <person name="Ma D."/>
            <person name="Maina C.V."/>
            <person name="Martin D.M."/>
            <person name="McCarter J.P."/>
            <person name="McReynolds L."/>
            <person name="Mitreva M."/>
            <person name="Nutman T.B."/>
            <person name="Parkinson J."/>
            <person name="Peregrin-Alvarez J.M."/>
            <person name="Poole C."/>
            <person name="Ren Q."/>
            <person name="Saunders L."/>
            <person name="Sluder A.E."/>
            <person name="Smith K."/>
            <person name="Stanke M."/>
            <person name="Unnasch T.R."/>
            <person name="Ware J."/>
            <person name="Wei A.D."/>
            <person name="Weil G."/>
            <person name="Williams D.J."/>
            <person name="Zhang Y."/>
            <person name="Williams S.A."/>
            <person name="Fraser-Liggett C."/>
            <person name="Slatko B."/>
            <person name="Blaxter M.L."/>
            <person name="Scott A.L."/>
        </authorList>
    </citation>
    <scope>NUCLEOTIDE SEQUENCE</scope>
    <source>
        <strain evidence="9 11">FR3</strain>
    </source>
</reference>
<dbReference type="GO" id="GO:0003924">
    <property type="term" value="F:GTPase activity"/>
    <property type="evidence" value="ECO:0007669"/>
    <property type="project" value="InterPro"/>
</dbReference>
<dbReference type="InterPro" id="IPR031950">
    <property type="entry name" value="EFTUD2_N"/>
</dbReference>
<dbReference type="FunFam" id="3.90.1430.10:FF:000001">
    <property type="entry name" value="116 kDa U5 small nuclear ribonucleoprotein component"/>
    <property type="match status" value="1"/>
</dbReference>
<evidence type="ECO:0000313" key="9">
    <source>
        <dbReference type="EMBL" id="CRZ25390.1"/>
    </source>
</evidence>
<dbReference type="InterPro" id="IPR000640">
    <property type="entry name" value="EFG_V-like"/>
</dbReference>
<dbReference type="SUPFAM" id="SSF54980">
    <property type="entry name" value="EF-G C-terminal domain-like"/>
    <property type="match status" value="2"/>
</dbReference>
<reference evidence="10" key="3">
    <citation type="submission" date="2019-04" db="EMBL/GenBank/DDBJ databases">
        <authorList>
            <person name="Howe K."/>
            <person name="Paulini M."/>
            <person name="Williams G."/>
        </authorList>
    </citation>
    <scope>NUCLEOTIDE SEQUENCE [LARGE SCALE GENOMIC DNA]</scope>
    <source>
        <strain evidence="10">FR3</strain>
    </source>
</reference>
<dbReference type="Gene3D" id="3.30.70.870">
    <property type="entry name" value="Elongation Factor G (Translational Gtpase), domain 3"/>
    <property type="match status" value="1"/>
</dbReference>
<sequence>MDTDLYDEFGNYVGPELDSDDEEEEDTLASGIQKLDGDGKEEEEDDEAMNEDADQIPSNQIVLHEDKKYYATAVEIYGEDVETIVQEEDAQPLTEPIIKPVKQRKFQALEHALPETTYSKEYLADLMDCPHVMRNIAIVGHLHHGKTTFIDCLMEQTHPEFVRGEDSDTRYTDTLFIEQQRGCSIKATPITIVMQDSRQKSFLLNIIDTPGHVNFSDEVTAAYRLSDGAVVVVDAHEGVMLQTERAIRHAVQERLPVTVCINKIDRLILELKLPPTDAYYKLRFVLDQINSLLQTFSDENEAVKISPLLNNVVFSSSRYNICFSLRSFAELYSNNYGTFSGEEFARRLWGDQYFDKKTRKFVKKPPHQGASRSFVEFVLEPLYKIFSQVVGDVDTCLPSMMAELNIKLTKEEQRMNVRPLIALICRRFFGDFNSFVDLVTQNIKSPSDNANTKVEHTYLGPMDSKLAQALMKCDAYGPLMVHTTKNYATTDATSFHVFGRIISGTLHAGQDVRILGENYSIQDEEDCRIMTVGRLWISVARYSMEVSRVPAGNWVLIEGIDQPIVKTSTIIQVEYDEDVYIFRPLKFNTKSVVKLAVEPINPSELPKMLDGLRKVNKSYPLLTTRVEESGEHVMLGTGELYMDCVMHDMRKVFSEIDIKVADPVVSFCETVVETSSLKCFAETPNKKNKLTMIAEPLEKGLAEDIENEVVQIGWNRKRLGEFFQTKYDWDLLAARSIWAFGPDTTGPNVLLDDTLPSEVDKQLLGTVRESLVQGFQWATREGPLCEEPIRNVKFKMLDAVIANEPLYRGGGQIIPTARRCAYSAFLMATPRLMEPYYFVEVTAPADCVSSVYTVLAKRRGHVTTDAPIPGSPLYTIKAYIPVIDSFGFETDLRTHTQGQAFCLAVFSHWQIVPGDPLDKSIVIRPLELQPAPHLAREFMIKTRRRKGLSEDVSVNKFFDDPMLLELAKQQDVFSYTNF</sequence>
<dbReference type="WBParaSite" id="Bm13732.2">
    <property type="protein sequence ID" value="Bm13732.2"/>
    <property type="gene ID" value="WBGene00233993"/>
</dbReference>
<dbReference type="Gene3D" id="2.40.30.10">
    <property type="entry name" value="Translation factors"/>
    <property type="match status" value="1"/>
</dbReference>
<dbReference type="InterPro" id="IPR000795">
    <property type="entry name" value="T_Tr_GTP-bd_dom"/>
</dbReference>
<dbReference type="CDD" id="cd01683">
    <property type="entry name" value="EF2_IV_snRNP"/>
    <property type="match status" value="1"/>
</dbReference>
<dbReference type="SMART" id="SM00889">
    <property type="entry name" value="EFG_IV"/>
    <property type="match status" value="1"/>
</dbReference>
<keyword evidence="6" id="KW-0539">Nucleus</keyword>
<dbReference type="InterPro" id="IPR027417">
    <property type="entry name" value="P-loop_NTPase"/>
</dbReference>
<dbReference type="OMA" id="YIFRPIR"/>
<dbReference type="PRINTS" id="PR00315">
    <property type="entry name" value="ELONGATNFCT"/>
</dbReference>
<name>A0A1U7F448_BRUMA</name>
<dbReference type="InterPro" id="IPR035647">
    <property type="entry name" value="EFG_III/V"/>
</dbReference>
<evidence type="ECO:0000256" key="3">
    <source>
        <dbReference type="ARBA" id="ARBA00022741"/>
    </source>
</evidence>
<dbReference type="WBParaSite" id="Bm13732.1">
    <property type="protein sequence ID" value="Bm13732.1"/>
    <property type="gene ID" value="WBGene00233993"/>
</dbReference>
<dbReference type="PANTHER" id="PTHR42908">
    <property type="entry name" value="TRANSLATION ELONGATION FACTOR-RELATED"/>
    <property type="match status" value="1"/>
</dbReference>
<dbReference type="FunFam" id="3.30.70.870:FF:000002">
    <property type="entry name" value="Translation elongation factor 2"/>
    <property type="match status" value="1"/>
</dbReference>
<organism evidence="9">
    <name type="scientific">Brugia malayi</name>
    <name type="common">Filarial nematode worm</name>
    <dbReference type="NCBI Taxonomy" id="6279"/>
    <lineage>
        <taxon>Eukaryota</taxon>
        <taxon>Metazoa</taxon>
        <taxon>Ecdysozoa</taxon>
        <taxon>Nematoda</taxon>
        <taxon>Chromadorea</taxon>
        <taxon>Rhabditida</taxon>
        <taxon>Spirurina</taxon>
        <taxon>Spiruromorpha</taxon>
        <taxon>Filarioidea</taxon>
        <taxon>Onchocercidae</taxon>
        <taxon>Brugia</taxon>
    </lineage>
</organism>
<dbReference type="FunFam" id="3.40.50.300:FF:000646">
    <property type="entry name" value="U5 small nuclear ribonucleoprotein component"/>
    <property type="match status" value="1"/>
</dbReference>
<keyword evidence="2" id="KW-0507">mRNA processing</keyword>
<keyword evidence="3" id="KW-0547">Nucleotide-binding</keyword>
<dbReference type="InterPro" id="IPR009000">
    <property type="entry name" value="Transl_B-barrel_sf"/>
</dbReference>
<dbReference type="FunFam" id="3.30.70.240:FF:000004">
    <property type="entry name" value="116 kDa U5 small nuclear ribonucleoprotein"/>
    <property type="match status" value="1"/>
</dbReference>
<feature type="compositionally biased region" description="Acidic residues" evidence="7">
    <location>
        <begin position="39"/>
        <end position="54"/>
    </location>
</feature>
<protein>
    <submittedName>
        <fullName evidence="9 13">BMA-EFTU-2</fullName>
    </submittedName>
    <submittedName>
        <fullName evidence="12">Tr-type G domain-containing protein</fullName>
    </submittedName>
</protein>
<feature type="region of interest" description="Disordered" evidence="7">
    <location>
        <begin position="1"/>
        <end position="54"/>
    </location>
</feature>